<dbReference type="InterPro" id="IPR025736">
    <property type="entry name" value="PucR_C-HTH_dom"/>
</dbReference>
<dbReference type="RefSeq" id="WP_079174176.1">
    <property type="nucleotide sequence ID" value="NZ_FONR01000009.1"/>
</dbReference>
<dbReference type="Gene3D" id="1.10.10.2840">
    <property type="entry name" value="PucR C-terminal helix-turn-helix domain"/>
    <property type="match status" value="1"/>
</dbReference>
<feature type="domain" description="PucR C-terminal helix-turn-helix" evidence="3">
    <location>
        <begin position="527"/>
        <end position="585"/>
    </location>
</feature>
<evidence type="ECO:0000313" key="5">
    <source>
        <dbReference type="EMBL" id="SFF60156.1"/>
    </source>
</evidence>
<dbReference type="InterPro" id="IPR041522">
    <property type="entry name" value="CdaR_GGDEF"/>
</dbReference>
<gene>
    <name evidence="5" type="ORF">SAMN02787118_109179</name>
</gene>
<organism evidence="5 6">
    <name type="scientific">Streptomyces mirabilis</name>
    <dbReference type="NCBI Taxonomy" id="68239"/>
    <lineage>
        <taxon>Bacteria</taxon>
        <taxon>Bacillati</taxon>
        <taxon>Actinomycetota</taxon>
        <taxon>Actinomycetes</taxon>
        <taxon>Kitasatosporales</taxon>
        <taxon>Streptomycetaceae</taxon>
        <taxon>Streptomyces</taxon>
    </lineage>
</organism>
<comment type="similarity">
    <text evidence="1">Belongs to the CdaR family.</text>
</comment>
<evidence type="ECO:0000259" key="3">
    <source>
        <dbReference type="Pfam" id="PF13556"/>
    </source>
</evidence>
<evidence type="ECO:0000256" key="1">
    <source>
        <dbReference type="ARBA" id="ARBA00006754"/>
    </source>
</evidence>
<dbReference type="OrthoDB" id="8026818at2"/>
<proteinExistence type="inferred from homology"/>
<dbReference type="EMBL" id="FONR01000009">
    <property type="protein sequence ID" value="SFF60156.1"/>
    <property type="molecule type" value="Genomic_DNA"/>
</dbReference>
<evidence type="ECO:0000313" key="6">
    <source>
        <dbReference type="Proteomes" id="UP000181942"/>
    </source>
</evidence>
<dbReference type="Proteomes" id="UP000181942">
    <property type="component" value="Unassembled WGS sequence"/>
</dbReference>
<feature type="domain" description="CdaR GGDEF-like" evidence="4">
    <location>
        <begin position="362"/>
        <end position="474"/>
    </location>
</feature>
<accession>A0A1I2K5H1</accession>
<dbReference type="InterPro" id="IPR051448">
    <property type="entry name" value="CdaR-like_regulators"/>
</dbReference>
<evidence type="ECO:0000256" key="2">
    <source>
        <dbReference type="SAM" id="MobiDB-lite"/>
    </source>
</evidence>
<dbReference type="AlphaFoldDB" id="A0A1I2K5H1"/>
<dbReference type="InterPro" id="IPR042070">
    <property type="entry name" value="PucR_C-HTH_sf"/>
</dbReference>
<name>A0A1I2K5H1_9ACTN</name>
<reference evidence="5 6" key="1">
    <citation type="submission" date="2016-10" db="EMBL/GenBank/DDBJ databases">
        <authorList>
            <person name="de Groot N.N."/>
        </authorList>
    </citation>
    <scope>NUCLEOTIDE SEQUENCE [LARGE SCALE GENOMIC DNA]</scope>
    <source>
        <strain evidence="5 6">OK461</strain>
    </source>
</reference>
<dbReference type="Pfam" id="PF13556">
    <property type="entry name" value="HTH_30"/>
    <property type="match status" value="1"/>
</dbReference>
<dbReference type="PANTHER" id="PTHR33744">
    <property type="entry name" value="CARBOHYDRATE DIACID REGULATOR"/>
    <property type="match status" value="1"/>
</dbReference>
<protein>
    <submittedName>
        <fullName evidence="5">Sugar diacid utilization regulator</fullName>
    </submittedName>
</protein>
<sequence length="593" mass="64661">MSGTADDATSAAHRSIAPRGLGSRAPTTALTGWGRKQSASLYDVFVLAVTMLDGRPVDEILQLAMDEVPHLLDCRPEGCYMLRDGRFELEATPSARALGGRTPRDLTDSVEQLTALEGKDGAVRFREGGWGWAVGLRSSGGLLGYLLLSAGKPPPDEDRFLVYALAQPTGAALYNAEARRRDREYARQLFRAIEERDAVNERLTALVAELEEQRTVHDVLARTSLTDEGEHGIAAAVYELTGLATRVEDRFGNLLARAGPVPPEPDTKPDPLQREQLMHDAMRELGPIRHEGRLIGLARHHGEPLGSIELIDPDGTAGEAEKFALEHACTALSLELAHRRSLAEAELRLRRELVDDLLTGADAGGAYARAEAVGHDLHGPHHVTVAQWRGTAADDRFLGAVGRAAQGRGLRSLLARRGDMAVLVVRGEPRDSGLYQALADEVGSPHGAVGIGSLCEAVADIPRSFDQAVRALAVRRQSHPADGTTTCEELGLYRILARDKDAGDVTDFVREWLGALLDYDDAHGTDLVHTLTRYFDHGGNYDETAQALAVHRSTLRYRLQRIREVSGRRLDEVDSRFNLQVATRIWKVSGPAF</sequence>
<dbReference type="PANTHER" id="PTHR33744:SF1">
    <property type="entry name" value="DNA-BINDING TRANSCRIPTIONAL ACTIVATOR ADER"/>
    <property type="match status" value="1"/>
</dbReference>
<feature type="region of interest" description="Disordered" evidence="2">
    <location>
        <begin position="1"/>
        <end position="23"/>
    </location>
</feature>
<evidence type="ECO:0000259" key="4">
    <source>
        <dbReference type="Pfam" id="PF17853"/>
    </source>
</evidence>
<dbReference type="Pfam" id="PF17853">
    <property type="entry name" value="GGDEF_2"/>
    <property type="match status" value="1"/>
</dbReference>